<sequence>MRHSRFTLLLSLCVVDVTVIASVAVIDGGNDASLIG</sequence>
<dbReference type="EMBL" id="CP000155">
    <property type="protein sequence ID" value="ABC28040.1"/>
    <property type="molecule type" value="Genomic_DNA"/>
</dbReference>
<dbReference type="Proteomes" id="UP000000238">
    <property type="component" value="Chromosome"/>
</dbReference>
<proteinExistence type="predicted"/>
<organism evidence="1 2">
    <name type="scientific">Hahella chejuensis (strain KCTC 2396)</name>
    <dbReference type="NCBI Taxonomy" id="349521"/>
    <lineage>
        <taxon>Bacteria</taxon>
        <taxon>Pseudomonadati</taxon>
        <taxon>Pseudomonadota</taxon>
        <taxon>Gammaproteobacteria</taxon>
        <taxon>Oceanospirillales</taxon>
        <taxon>Hahellaceae</taxon>
        <taxon>Hahella</taxon>
    </lineage>
</organism>
<accession>Q2SMT4</accession>
<reference evidence="1 2" key="1">
    <citation type="journal article" date="2005" name="Nucleic Acids Res.">
        <title>Genomic blueprint of Hahella chejuensis, a marine microbe producing an algicidal agent.</title>
        <authorList>
            <person name="Jeong H."/>
            <person name="Yim J.H."/>
            <person name="Lee C."/>
            <person name="Choi S.-H."/>
            <person name="Park Y.K."/>
            <person name="Yoon S.H."/>
            <person name="Hur C.-G."/>
            <person name="Kang H.-Y."/>
            <person name="Kim D."/>
            <person name="Lee H.H."/>
            <person name="Park K.H."/>
            <person name="Park S.-H."/>
            <person name="Park H.-S."/>
            <person name="Lee H.K."/>
            <person name="Oh T.K."/>
            <person name="Kim J.F."/>
        </authorList>
    </citation>
    <scope>NUCLEOTIDE SEQUENCE [LARGE SCALE GENOMIC DNA]</scope>
    <source>
        <strain evidence="1 2">KCTC 2396</strain>
    </source>
</reference>
<gene>
    <name evidence="1" type="ordered locus">HCH_01163</name>
</gene>
<evidence type="ECO:0000313" key="1">
    <source>
        <dbReference type="EMBL" id="ABC28040.1"/>
    </source>
</evidence>
<evidence type="ECO:0000313" key="2">
    <source>
        <dbReference type="Proteomes" id="UP000000238"/>
    </source>
</evidence>
<name>Q2SMT4_HAHCH</name>
<keyword evidence="2" id="KW-1185">Reference proteome</keyword>
<dbReference type="AlphaFoldDB" id="Q2SMT4"/>
<dbReference type="KEGG" id="hch:HCH_01163"/>
<protein>
    <submittedName>
        <fullName evidence="1">Uncharacterized protein</fullName>
    </submittedName>
</protein>
<dbReference type="HOGENOM" id="CLU_3356496_0_0_6"/>